<evidence type="ECO:0000313" key="12">
    <source>
        <dbReference type="EMBL" id="MBB4105868.1"/>
    </source>
</evidence>
<dbReference type="GO" id="GO:0005886">
    <property type="term" value="C:plasma membrane"/>
    <property type="evidence" value="ECO:0007669"/>
    <property type="project" value="UniProtKB-SubCell"/>
</dbReference>
<dbReference type="Gene3D" id="2.60.15.10">
    <property type="entry name" value="F0F1 ATP synthase delta/epsilon subunit, N-terminal"/>
    <property type="match status" value="1"/>
</dbReference>
<comment type="function">
    <text evidence="1 10">Produces ATP from ADP in the presence of a proton gradient across the membrane.</text>
</comment>
<accession>A0A7W6K616</accession>
<keyword evidence="9 10" id="KW-0066">ATP synthesis</keyword>
<keyword evidence="7 10" id="KW-0472">Membrane</keyword>
<dbReference type="EMBL" id="JACIDU010000034">
    <property type="protein sequence ID" value="MBB4105868.1"/>
    <property type="molecule type" value="Genomic_DNA"/>
</dbReference>
<evidence type="ECO:0000313" key="13">
    <source>
        <dbReference type="Proteomes" id="UP000584824"/>
    </source>
</evidence>
<evidence type="ECO:0000259" key="11">
    <source>
        <dbReference type="Pfam" id="PF02823"/>
    </source>
</evidence>
<comment type="caution">
    <text evidence="12">The sequence shown here is derived from an EMBL/GenBank/DDBJ whole genome shotgun (WGS) entry which is preliminary data.</text>
</comment>
<dbReference type="CDD" id="cd12152">
    <property type="entry name" value="F1-ATPase_delta"/>
    <property type="match status" value="1"/>
</dbReference>
<evidence type="ECO:0000256" key="9">
    <source>
        <dbReference type="ARBA" id="ARBA00023310"/>
    </source>
</evidence>
<evidence type="ECO:0000256" key="4">
    <source>
        <dbReference type="ARBA" id="ARBA00022448"/>
    </source>
</evidence>
<dbReference type="InterPro" id="IPR024037">
    <property type="entry name" value="Alt_ATP_synth_F1_esu"/>
</dbReference>
<evidence type="ECO:0000256" key="3">
    <source>
        <dbReference type="ARBA" id="ARBA00005712"/>
    </source>
</evidence>
<dbReference type="GO" id="GO:0046933">
    <property type="term" value="F:proton-transporting ATP synthase activity, rotational mechanism"/>
    <property type="evidence" value="ECO:0007669"/>
    <property type="project" value="UniProtKB-UniRule"/>
</dbReference>
<keyword evidence="8 10" id="KW-0139">CF(1)</keyword>
<dbReference type="InterPro" id="IPR036771">
    <property type="entry name" value="ATPsynth_dsu/esu_N"/>
</dbReference>
<feature type="domain" description="ATP synthase F1 complex delta/epsilon subunit N-terminal" evidence="11">
    <location>
        <begin position="5"/>
        <end position="86"/>
    </location>
</feature>
<dbReference type="AlphaFoldDB" id="A0A7W6K616"/>
<dbReference type="GO" id="GO:0012505">
    <property type="term" value="C:endomembrane system"/>
    <property type="evidence" value="ECO:0007669"/>
    <property type="project" value="UniProtKB-SubCell"/>
</dbReference>
<dbReference type="InterPro" id="IPR001469">
    <property type="entry name" value="ATP_synth_F1_dsu/esu"/>
</dbReference>
<keyword evidence="5 10" id="KW-0375">Hydrogen ion transport</keyword>
<name>A0A7W6K616_9HYPH</name>
<keyword evidence="13" id="KW-1185">Reference proteome</keyword>
<keyword evidence="10" id="KW-1003">Cell membrane</keyword>
<keyword evidence="4 10" id="KW-0813">Transport</keyword>
<gene>
    <name evidence="10" type="primary">atpC</name>
    <name evidence="12" type="ORF">GGQ66_004456</name>
</gene>
<sequence>MTGLLTLTIATPSARIVDRSEVQALRAEDDSGSFGILPRHADFLTVLVPSVLRWKLPAGDMRYCAVDSGVLTVRGGREVAVACRQALLGDDLEALHAQVLAMRSERIESDRERKVDQTRLHARAVRAMMQLMRGTAPDFAAAPKGSDDGIPAK</sequence>
<comment type="subcellular location">
    <subcellularLocation>
        <location evidence="10">Cell membrane</location>
        <topology evidence="10">Peripheral membrane protein</topology>
    </subcellularLocation>
    <subcellularLocation>
        <location evidence="2">Endomembrane system</location>
        <topology evidence="2">Peripheral membrane protein</topology>
    </subcellularLocation>
</comment>
<evidence type="ECO:0000256" key="10">
    <source>
        <dbReference type="HAMAP-Rule" id="MF_00530"/>
    </source>
</evidence>
<dbReference type="GO" id="GO:0005524">
    <property type="term" value="F:ATP binding"/>
    <property type="evidence" value="ECO:0007669"/>
    <property type="project" value="UniProtKB-UniRule"/>
</dbReference>
<dbReference type="InterPro" id="IPR020546">
    <property type="entry name" value="ATP_synth_F1_dsu/esu_N"/>
</dbReference>
<evidence type="ECO:0000256" key="1">
    <source>
        <dbReference type="ARBA" id="ARBA00003543"/>
    </source>
</evidence>
<evidence type="ECO:0000256" key="2">
    <source>
        <dbReference type="ARBA" id="ARBA00004184"/>
    </source>
</evidence>
<reference evidence="12 13" key="1">
    <citation type="submission" date="2020-08" db="EMBL/GenBank/DDBJ databases">
        <title>Genomic Encyclopedia of Type Strains, Phase IV (KMG-IV): sequencing the most valuable type-strain genomes for metagenomic binning, comparative biology and taxonomic classification.</title>
        <authorList>
            <person name="Goeker M."/>
        </authorList>
    </citation>
    <scope>NUCLEOTIDE SEQUENCE [LARGE SCALE GENOMIC DNA]</scope>
    <source>
        <strain evidence="12 13">DSM 26385</strain>
    </source>
</reference>
<evidence type="ECO:0000256" key="6">
    <source>
        <dbReference type="ARBA" id="ARBA00023065"/>
    </source>
</evidence>
<dbReference type="HAMAP" id="MF_00530">
    <property type="entry name" value="ATP_synth_epsil_bac"/>
    <property type="match status" value="1"/>
</dbReference>
<comment type="subunit">
    <text evidence="10">F-type ATPases have 2 components, CF(1) - the catalytic core - and CF(0) - the membrane proton channel. CF(1) has five subunits: alpha(3), beta(3), gamma(1), delta(1), epsilon(1). CF(0) has three main subunits: a, b and c.</text>
</comment>
<dbReference type="Pfam" id="PF02823">
    <property type="entry name" value="ATP-synt_DE_N"/>
    <property type="match status" value="1"/>
</dbReference>
<dbReference type="NCBIfam" id="TIGR03166">
    <property type="entry name" value="alt_F1F0_F1_eps"/>
    <property type="match status" value="1"/>
</dbReference>
<dbReference type="SUPFAM" id="SSF51344">
    <property type="entry name" value="Epsilon subunit of F1F0-ATP synthase N-terminal domain"/>
    <property type="match status" value="1"/>
</dbReference>
<evidence type="ECO:0000256" key="8">
    <source>
        <dbReference type="ARBA" id="ARBA00023196"/>
    </source>
</evidence>
<dbReference type="GO" id="GO:0045259">
    <property type="term" value="C:proton-transporting ATP synthase complex"/>
    <property type="evidence" value="ECO:0007669"/>
    <property type="project" value="UniProtKB-KW"/>
</dbReference>
<dbReference type="Proteomes" id="UP000584824">
    <property type="component" value="Unassembled WGS sequence"/>
</dbReference>
<dbReference type="RefSeq" id="WP_183795754.1">
    <property type="nucleotide sequence ID" value="NZ_JACIDU010000034.1"/>
</dbReference>
<comment type="similarity">
    <text evidence="3 10">Belongs to the ATPase epsilon chain family.</text>
</comment>
<keyword evidence="6 10" id="KW-0406">Ion transport</keyword>
<dbReference type="PANTHER" id="PTHR13822">
    <property type="entry name" value="ATP SYNTHASE DELTA/EPSILON CHAIN"/>
    <property type="match status" value="1"/>
</dbReference>
<dbReference type="PANTHER" id="PTHR13822:SF10">
    <property type="entry name" value="ATP SYNTHASE EPSILON CHAIN, CHLOROPLASTIC"/>
    <property type="match status" value="1"/>
</dbReference>
<proteinExistence type="inferred from homology"/>
<evidence type="ECO:0000256" key="5">
    <source>
        <dbReference type="ARBA" id="ARBA00022781"/>
    </source>
</evidence>
<evidence type="ECO:0000256" key="7">
    <source>
        <dbReference type="ARBA" id="ARBA00023136"/>
    </source>
</evidence>
<organism evidence="12 13">
    <name type="scientific">Allorhizobium borbori</name>
    <dbReference type="NCBI Taxonomy" id="485907"/>
    <lineage>
        <taxon>Bacteria</taxon>
        <taxon>Pseudomonadati</taxon>
        <taxon>Pseudomonadota</taxon>
        <taxon>Alphaproteobacteria</taxon>
        <taxon>Hyphomicrobiales</taxon>
        <taxon>Rhizobiaceae</taxon>
        <taxon>Rhizobium/Agrobacterium group</taxon>
        <taxon>Allorhizobium</taxon>
    </lineage>
</organism>
<dbReference type="NCBIfam" id="NF009981">
    <property type="entry name" value="PRK13447.1"/>
    <property type="match status" value="1"/>
</dbReference>
<protein>
    <recommendedName>
        <fullName evidence="10">ATP synthase epsilon chain</fullName>
    </recommendedName>
    <alternativeName>
        <fullName evidence="10">ATP synthase F1 sector epsilon subunit</fullName>
    </alternativeName>
    <alternativeName>
        <fullName evidence="10">F-ATPase epsilon subunit</fullName>
    </alternativeName>
</protein>